<comment type="caution">
    <text evidence="2">The sequence shown here is derived from an EMBL/GenBank/DDBJ whole genome shotgun (WGS) entry which is preliminary data.</text>
</comment>
<organism evidence="2 3">
    <name type="scientific">Hymenobacter citatus</name>
    <dbReference type="NCBI Taxonomy" id="2763506"/>
    <lineage>
        <taxon>Bacteria</taxon>
        <taxon>Pseudomonadati</taxon>
        <taxon>Bacteroidota</taxon>
        <taxon>Cytophagia</taxon>
        <taxon>Cytophagales</taxon>
        <taxon>Hymenobacteraceae</taxon>
        <taxon>Hymenobacter</taxon>
    </lineage>
</organism>
<dbReference type="InterPro" id="IPR039440">
    <property type="entry name" value="DUF3850"/>
</dbReference>
<dbReference type="Pfam" id="PF12961">
    <property type="entry name" value="DUF3850"/>
    <property type="match status" value="1"/>
</dbReference>
<evidence type="ECO:0000313" key="2">
    <source>
        <dbReference type="EMBL" id="MBC6609314.1"/>
    </source>
</evidence>
<dbReference type="RefSeq" id="WP_187317641.1">
    <property type="nucleotide sequence ID" value="NZ_JACSCY010000001.1"/>
</dbReference>
<evidence type="ECO:0000313" key="3">
    <source>
        <dbReference type="Proteomes" id="UP000622017"/>
    </source>
</evidence>
<evidence type="ECO:0000259" key="1">
    <source>
        <dbReference type="Pfam" id="PF12961"/>
    </source>
</evidence>
<proteinExistence type="predicted"/>
<dbReference type="EMBL" id="JACSCY010000001">
    <property type="protein sequence ID" value="MBC6609314.1"/>
    <property type="molecule type" value="Genomic_DNA"/>
</dbReference>
<accession>A0ABR7MEP0</accession>
<keyword evidence="3" id="KW-1185">Reference proteome</keyword>
<dbReference type="Gene3D" id="2.30.130.30">
    <property type="entry name" value="Hypothetical protein"/>
    <property type="match status" value="1"/>
</dbReference>
<sequence length="110" mass="12277">MTSIATFPTHAAPATHQTHELKIWPSCFSAVEAHTKPFDVRQNDRNFEVGDAVLLREFEPESEQYTGRVLTRWISYVLHGGAFGVEAGWCVLGFAEHPPLPPGITNTSLW</sequence>
<dbReference type="Proteomes" id="UP000622017">
    <property type="component" value="Unassembled WGS sequence"/>
</dbReference>
<dbReference type="InterPro" id="IPR015947">
    <property type="entry name" value="PUA-like_sf"/>
</dbReference>
<dbReference type="SUPFAM" id="SSF88697">
    <property type="entry name" value="PUA domain-like"/>
    <property type="match status" value="1"/>
</dbReference>
<protein>
    <submittedName>
        <fullName evidence="2">DUF3850 domain-containing protein</fullName>
    </submittedName>
</protein>
<feature type="domain" description="DUF3850" evidence="1">
    <location>
        <begin position="18"/>
        <end position="94"/>
    </location>
</feature>
<gene>
    <name evidence="2" type="ORF">H8B15_00150</name>
</gene>
<name>A0ABR7MEP0_9BACT</name>
<reference evidence="2 3" key="1">
    <citation type="submission" date="2020-08" db="EMBL/GenBank/DDBJ databases">
        <title>Hymenobacter sp.</title>
        <authorList>
            <person name="Kim M.K."/>
        </authorList>
    </citation>
    <scope>NUCLEOTIDE SEQUENCE [LARGE SCALE GENOMIC DNA]</scope>
    <source>
        <strain evidence="2 3">BT507</strain>
    </source>
</reference>